<feature type="chain" id="PRO_5032949203" evidence="1">
    <location>
        <begin position="28"/>
        <end position="248"/>
    </location>
</feature>
<evidence type="ECO:0000256" key="1">
    <source>
        <dbReference type="SAM" id="SignalP"/>
    </source>
</evidence>
<dbReference type="AlphaFoldDB" id="A0A842HY72"/>
<keyword evidence="3" id="KW-1185">Reference proteome</keyword>
<keyword evidence="1" id="KW-0732">Signal</keyword>
<gene>
    <name evidence="2" type="ORF">H6P80_06570</name>
</gene>
<dbReference type="EMBL" id="JACJVJ010000001">
    <property type="protein sequence ID" value="MBC2777279.1"/>
    <property type="molecule type" value="Genomic_DNA"/>
</dbReference>
<name>A0A842HY72_9SPHN</name>
<evidence type="ECO:0000313" key="3">
    <source>
        <dbReference type="Proteomes" id="UP000564378"/>
    </source>
</evidence>
<reference evidence="2 3" key="1">
    <citation type="submission" date="2020-08" db="EMBL/GenBank/DDBJ databases">
        <title>Draft genome sequence of Parasphingopyxis sp. GrpM-11.</title>
        <authorList>
            <person name="Oh J."/>
            <person name="Roh D.-H."/>
        </authorList>
    </citation>
    <scope>NUCLEOTIDE SEQUENCE [LARGE SCALE GENOMIC DNA]</scope>
    <source>
        <strain evidence="2 3">GrpM-11</strain>
    </source>
</reference>
<proteinExistence type="predicted"/>
<feature type="signal peptide" evidence="1">
    <location>
        <begin position="1"/>
        <end position="27"/>
    </location>
</feature>
<accession>A0A842HY72</accession>
<protein>
    <submittedName>
        <fullName evidence="2">Uncharacterized protein</fullName>
    </submittedName>
</protein>
<organism evidence="2 3">
    <name type="scientific">Parasphingopyxis marina</name>
    <dbReference type="NCBI Taxonomy" id="2761622"/>
    <lineage>
        <taxon>Bacteria</taxon>
        <taxon>Pseudomonadati</taxon>
        <taxon>Pseudomonadota</taxon>
        <taxon>Alphaproteobacteria</taxon>
        <taxon>Sphingomonadales</taxon>
        <taxon>Sphingomonadaceae</taxon>
        <taxon>Parasphingopyxis</taxon>
    </lineage>
</organism>
<dbReference type="RefSeq" id="WP_185800499.1">
    <property type="nucleotide sequence ID" value="NZ_JACJVJ010000001.1"/>
</dbReference>
<sequence length="248" mass="27078">MASLRSILARAIAPIAATFLLAMPAAAQNALGTEVANALPDRGEFHLGLFNGGEADGTMRLGWIKRDDGILLYDRTMMPSDGVYEVVTFDLAPDFTFRDAHILYYRGVAHLEVDLDFDGSHVTGRRTIHRLEEMTVEEVDLELPENSLPRPIAFLMPMVLSAEDGAETVFPWFGPLGNAMADVTVTARPGGTIETPAGSFDTIRYEIRGGAPDNDVYVTRGVDRRVVRIDVVGQDMQFLALPDPAAVE</sequence>
<evidence type="ECO:0000313" key="2">
    <source>
        <dbReference type="EMBL" id="MBC2777279.1"/>
    </source>
</evidence>
<comment type="caution">
    <text evidence="2">The sequence shown here is derived from an EMBL/GenBank/DDBJ whole genome shotgun (WGS) entry which is preliminary data.</text>
</comment>
<dbReference type="Proteomes" id="UP000564378">
    <property type="component" value="Unassembled WGS sequence"/>
</dbReference>